<dbReference type="Gene3D" id="1.20.1290.10">
    <property type="entry name" value="AhpD-like"/>
    <property type="match status" value="1"/>
</dbReference>
<keyword evidence="3" id="KW-1185">Reference proteome</keyword>
<dbReference type="InterPro" id="IPR003779">
    <property type="entry name" value="CMD-like"/>
</dbReference>
<dbReference type="RefSeq" id="WP_215374835.1">
    <property type="nucleotide sequence ID" value="NZ_JAGTIS010000006.1"/>
</dbReference>
<evidence type="ECO:0000259" key="1">
    <source>
        <dbReference type="Pfam" id="PF02627"/>
    </source>
</evidence>
<protein>
    <submittedName>
        <fullName evidence="2">Carboxymuconolactone decarboxylase family protein</fullName>
    </submittedName>
</protein>
<dbReference type="InterPro" id="IPR029032">
    <property type="entry name" value="AhpD-like"/>
</dbReference>
<dbReference type="Proteomes" id="UP001519667">
    <property type="component" value="Unassembled WGS sequence"/>
</dbReference>
<organism evidence="2 3">
    <name type="scientific">Metapseudomonas boanensis</name>
    <dbReference type="NCBI Taxonomy" id="2822138"/>
    <lineage>
        <taxon>Bacteria</taxon>
        <taxon>Pseudomonadati</taxon>
        <taxon>Pseudomonadota</taxon>
        <taxon>Gammaproteobacteria</taxon>
        <taxon>Pseudomonadales</taxon>
        <taxon>Pseudomonadaceae</taxon>
        <taxon>Metapseudomonas</taxon>
    </lineage>
</organism>
<reference evidence="2 3" key="1">
    <citation type="submission" date="2021-04" db="EMBL/GenBank/DDBJ databases">
        <title>Pseudomonas boanensis sp. nov., a bacterium isolated from river water used for household purposes in Boane District, Mozambique.</title>
        <authorList>
            <person name="Nicklasson M."/>
            <person name="Martin-Rodriguez A.J."/>
            <person name="Thorell K."/>
            <person name="Neves L."/>
            <person name="Mussagy A."/>
            <person name="Rydberg H.A."/>
            <person name="Hernroth B."/>
            <person name="Svensson-Stadler L."/>
            <person name="Sjoling A."/>
        </authorList>
    </citation>
    <scope>NUCLEOTIDE SEQUENCE [LARGE SCALE GENOMIC DNA]</scope>
    <source>
        <strain evidence="2 3">DB1</strain>
    </source>
</reference>
<proteinExistence type="predicted"/>
<dbReference type="PANTHER" id="PTHR33930">
    <property type="entry name" value="ALKYL HYDROPEROXIDE REDUCTASE AHPD"/>
    <property type="match status" value="1"/>
</dbReference>
<accession>A0ABS5XH24</accession>
<dbReference type="SUPFAM" id="SSF69118">
    <property type="entry name" value="AhpD-like"/>
    <property type="match status" value="1"/>
</dbReference>
<gene>
    <name evidence="2" type="ORF">J7302_12665</name>
</gene>
<dbReference type="Pfam" id="PF02627">
    <property type="entry name" value="CMD"/>
    <property type="match status" value="1"/>
</dbReference>
<dbReference type="EMBL" id="JAGTIS010000006">
    <property type="protein sequence ID" value="MBT8766969.1"/>
    <property type="molecule type" value="Genomic_DNA"/>
</dbReference>
<sequence length="108" mass="11869">MERKKGLETYRRFKSRFPDYFKAVEALGATVHRAGPLDERTIQLTQLAAAAAIRSEGAVHSHARRALEAGASLEDIHHALLVLTSTIGFPTVIAAMSWVEDVVGQKQE</sequence>
<feature type="domain" description="Carboxymuconolactone decarboxylase-like" evidence="1">
    <location>
        <begin position="18"/>
        <end position="101"/>
    </location>
</feature>
<name>A0ABS5XH24_9GAMM</name>
<evidence type="ECO:0000313" key="2">
    <source>
        <dbReference type="EMBL" id="MBT8766969.1"/>
    </source>
</evidence>
<dbReference type="PANTHER" id="PTHR33930:SF2">
    <property type="entry name" value="BLR3452 PROTEIN"/>
    <property type="match status" value="1"/>
</dbReference>
<comment type="caution">
    <text evidence="2">The sequence shown here is derived from an EMBL/GenBank/DDBJ whole genome shotgun (WGS) entry which is preliminary data.</text>
</comment>
<evidence type="ECO:0000313" key="3">
    <source>
        <dbReference type="Proteomes" id="UP001519667"/>
    </source>
</evidence>